<dbReference type="OrthoDB" id="3796311at2759"/>
<gene>
    <name evidence="1" type="ORF">ST47_g10364</name>
</gene>
<evidence type="ECO:0000313" key="2">
    <source>
        <dbReference type="Proteomes" id="UP000076837"/>
    </source>
</evidence>
<keyword evidence="2" id="KW-1185">Reference proteome</keyword>
<dbReference type="Proteomes" id="UP000076837">
    <property type="component" value="Unassembled WGS sequence"/>
</dbReference>
<dbReference type="AlphaFoldDB" id="A0A162VJY9"/>
<name>A0A162VJY9_DIDRA</name>
<evidence type="ECO:0000313" key="1">
    <source>
        <dbReference type="EMBL" id="KZM18503.1"/>
    </source>
</evidence>
<proteinExistence type="predicted"/>
<protein>
    <submittedName>
        <fullName evidence="1">Uncharacterized protein</fullName>
    </submittedName>
</protein>
<dbReference type="EMBL" id="JYNV01000328">
    <property type="protein sequence ID" value="KZM18503.1"/>
    <property type="molecule type" value="Genomic_DNA"/>
</dbReference>
<organism evidence="1 2">
    <name type="scientific">Didymella rabiei</name>
    <name type="common">Chickpea ascochyta blight fungus</name>
    <name type="synonym">Mycosphaerella rabiei</name>
    <dbReference type="NCBI Taxonomy" id="5454"/>
    <lineage>
        <taxon>Eukaryota</taxon>
        <taxon>Fungi</taxon>
        <taxon>Dikarya</taxon>
        <taxon>Ascomycota</taxon>
        <taxon>Pezizomycotina</taxon>
        <taxon>Dothideomycetes</taxon>
        <taxon>Pleosporomycetidae</taxon>
        <taxon>Pleosporales</taxon>
        <taxon>Pleosporineae</taxon>
        <taxon>Didymellaceae</taxon>
        <taxon>Ascochyta</taxon>
    </lineage>
</organism>
<accession>A0A162VJY9</accession>
<comment type="caution">
    <text evidence="1">The sequence shown here is derived from an EMBL/GenBank/DDBJ whole genome shotgun (WGS) entry which is preliminary data.</text>
</comment>
<reference evidence="1 2" key="1">
    <citation type="journal article" date="2016" name="Sci. Rep.">
        <title>Draft genome sequencing and secretome analysis of fungal phytopathogen Ascochyta rabiei provides insight into the necrotrophic effector repertoire.</title>
        <authorList>
            <person name="Verma S."/>
            <person name="Gazara R.K."/>
            <person name="Nizam S."/>
            <person name="Parween S."/>
            <person name="Chattopadhyay D."/>
            <person name="Verma P.K."/>
        </authorList>
    </citation>
    <scope>NUCLEOTIDE SEQUENCE [LARGE SCALE GENOMIC DNA]</scope>
    <source>
        <strain evidence="1 2">ArDII</strain>
    </source>
</reference>
<sequence length="273" mass="31891">MAPVEFHRYIDARGDTIIYKFDPEVARSPDPAWPNDSAVSVYHHYILRKHCTINYHSDLLPLDLVMDRWRNDKPSFQPIIGMVMYKENNHTDDSFGAHLKTQYMWKGWHHGEGYRRGWAKLQIGGLDGWDCRTVAVQDKRRERAVWAPLPRLMPATPPEKVWRKDSKDLPDFRCSPLTVNSQSPKDDQGEERGRCDILGVLDVPSLPDIEPELELSESSNRHGQVPEALEQEQDLIAHKRKKNTHRNKREKMPVDYRLKMEHWPGLLYVLTKP</sequence>